<accession>A0A830GDC1</accession>
<dbReference type="Gene3D" id="1.25.10.10">
    <property type="entry name" value="Leucine-rich Repeat Variant"/>
    <property type="match status" value="1"/>
</dbReference>
<dbReference type="InterPro" id="IPR011989">
    <property type="entry name" value="ARM-like"/>
</dbReference>
<dbReference type="OrthoDB" id="293146at2157"/>
<sequence length="462" mass="49709">MSDGDDEPADAADEPAPDESESTDAPADEPDAAETAGDGATESEDDGPRPEERERYETLLARLSEAEDALVAAETEADLDGVEATLDEIEADIEAADFTDPEAFQPDEEELDEDEEVEELLDFEEELTNELQDLQDELEEQRGPYAEDVVSEIEAAKSTVEGTRWTETGDGQVAAAIETFVTDVAAELGTDLAGDDADALDATVAAVEDAALDADEDEETIAALLDLADALHSGVEDSQAFADLSSRAKLQYEGFYDVLGKHKDYPPEWSAVKEWTKRDDAEMVALCMEHFGDSEYMQKHCLEAFVRMGNPEAIEVLKEKAQRRTLKAVEALGKTGHPDAVEGVADYIDSDSNPQLQKTALRAIGELGATDYTADVAQWLVAEREDVRSAAARALGLLGDTRAIAPLGDVLADDESEGVRASAAWALYQIGTARALETAAEHAETRSFLVQSEAEKAAAALD</sequence>
<evidence type="ECO:0000313" key="3">
    <source>
        <dbReference type="EMBL" id="GGN23421.1"/>
    </source>
</evidence>
<dbReference type="AlphaFoldDB" id="A0A830GDC1"/>
<feature type="compositionally biased region" description="Basic and acidic residues" evidence="2">
    <location>
        <begin position="46"/>
        <end position="57"/>
    </location>
</feature>
<dbReference type="InterPro" id="IPR004155">
    <property type="entry name" value="PBS_lyase_HEAT"/>
</dbReference>
<dbReference type="GO" id="GO:0016491">
    <property type="term" value="F:oxidoreductase activity"/>
    <property type="evidence" value="ECO:0007669"/>
    <property type="project" value="TreeGrafter"/>
</dbReference>
<comment type="caution">
    <text evidence="3">The sequence shown here is derived from an EMBL/GenBank/DDBJ whole genome shotgun (WGS) entry which is preliminary data.</text>
</comment>
<evidence type="ECO:0000256" key="1">
    <source>
        <dbReference type="SAM" id="Coils"/>
    </source>
</evidence>
<dbReference type="InterPro" id="IPR016024">
    <property type="entry name" value="ARM-type_fold"/>
</dbReference>
<evidence type="ECO:0000256" key="2">
    <source>
        <dbReference type="SAM" id="MobiDB-lite"/>
    </source>
</evidence>
<dbReference type="EMBL" id="BMOQ01000007">
    <property type="protein sequence ID" value="GGN23421.1"/>
    <property type="molecule type" value="Genomic_DNA"/>
</dbReference>
<keyword evidence="1" id="KW-0175">Coiled coil</keyword>
<dbReference type="SMART" id="SM00567">
    <property type="entry name" value="EZ_HEAT"/>
    <property type="match status" value="5"/>
</dbReference>
<gene>
    <name evidence="3" type="ORF">GCM10009021_26160</name>
</gene>
<evidence type="ECO:0000313" key="4">
    <source>
        <dbReference type="Proteomes" id="UP000608850"/>
    </source>
</evidence>
<dbReference type="PANTHER" id="PTHR12697:SF5">
    <property type="entry name" value="DEOXYHYPUSINE HYDROXYLASE"/>
    <property type="match status" value="1"/>
</dbReference>
<dbReference type="Pfam" id="PF13646">
    <property type="entry name" value="HEAT_2"/>
    <property type="match status" value="1"/>
</dbReference>
<keyword evidence="4" id="KW-1185">Reference proteome</keyword>
<dbReference type="PANTHER" id="PTHR12697">
    <property type="entry name" value="PBS LYASE HEAT-LIKE PROTEIN"/>
    <property type="match status" value="1"/>
</dbReference>
<feature type="coiled-coil region" evidence="1">
    <location>
        <begin position="117"/>
        <end position="144"/>
    </location>
</feature>
<name>A0A830GDC1_9EURY</name>
<feature type="region of interest" description="Disordered" evidence="2">
    <location>
        <begin position="95"/>
        <end position="117"/>
    </location>
</feature>
<reference evidence="3 4" key="1">
    <citation type="journal article" date="2019" name="Int. J. Syst. Evol. Microbiol.">
        <title>The Global Catalogue of Microorganisms (GCM) 10K type strain sequencing project: providing services to taxonomists for standard genome sequencing and annotation.</title>
        <authorList>
            <consortium name="The Broad Institute Genomics Platform"/>
            <consortium name="The Broad Institute Genome Sequencing Center for Infectious Disease"/>
            <person name="Wu L."/>
            <person name="Ma J."/>
        </authorList>
    </citation>
    <scope>NUCLEOTIDE SEQUENCE [LARGE SCALE GENOMIC DNA]</scope>
    <source>
        <strain evidence="3 4">JCM 16331</strain>
    </source>
</reference>
<evidence type="ECO:0008006" key="5">
    <source>
        <dbReference type="Google" id="ProtNLM"/>
    </source>
</evidence>
<feature type="compositionally biased region" description="Acidic residues" evidence="2">
    <location>
        <begin position="1"/>
        <end position="32"/>
    </location>
</feature>
<feature type="region of interest" description="Disordered" evidence="2">
    <location>
        <begin position="1"/>
        <end position="61"/>
    </location>
</feature>
<protein>
    <recommendedName>
        <fullName evidence="5">HEAT repeat domain-containing protein</fullName>
    </recommendedName>
</protein>
<dbReference type="SUPFAM" id="SSF48371">
    <property type="entry name" value="ARM repeat"/>
    <property type="match status" value="1"/>
</dbReference>
<dbReference type="Proteomes" id="UP000608850">
    <property type="component" value="Unassembled WGS sequence"/>
</dbReference>
<organism evidence="3 4">
    <name type="scientific">Halarchaeum nitratireducens</name>
    <dbReference type="NCBI Taxonomy" id="489913"/>
    <lineage>
        <taxon>Archaea</taxon>
        <taxon>Methanobacteriati</taxon>
        <taxon>Methanobacteriota</taxon>
        <taxon>Stenosarchaea group</taxon>
        <taxon>Halobacteria</taxon>
        <taxon>Halobacteriales</taxon>
        <taxon>Halobacteriaceae</taxon>
    </lineage>
</organism>
<proteinExistence type="predicted"/>
<dbReference type="RefSeq" id="WP_188879526.1">
    <property type="nucleotide sequence ID" value="NZ_BMOQ01000007.1"/>
</dbReference>